<dbReference type="EMBL" id="ML996696">
    <property type="protein sequence ID" value="KAF2400118.1"/>
    <property type="molecule type" value="Genomic_DNA"/>
</dbReference>
<feature type="compositionally biased region" description="Basic residues" evidence="2">
    <location>
        <begin position="216"/>
        <end position="229"/>
    </location>
</feature>
<dbReference type="InterPro" id="IPR001841">
    <property type="entry name" value="Znf_RING"/>
</dbReference>
<keyword evidence="1" id="KW-0479">Metal-binding</keyword>
<keyword evidence="5" id="KW-1185">Reference proteome</keyword>
<dbReference type="PANTHER" id="PTHR21540">
    <property type="entry name" value="RING FINGER AND SWIM DOMAIN-CONTAINING PROTEIN 2"/>
    <property type="match status" value="1"/>
</dbReference>
<protein>
    <recommendedName>
        <fullName evidence="3">RING-type domain-containing protein</fullName>
    </recommendedName>
</protein>
<feature type="compositionally biased region" description="Low complexity" evidence="2">
    <location>
        <begin position="576"/>
        <end position="594"/>
    </location>
</feature>
<dbReference type="AlphaFoldDB" id="A0A6G1HVN7"/>
<dbReference type="InterPro" id="IPR013083">
    <property type="entry name" value="Znf_RING/FYVE/PHD"/>
</dbReference>
<evidence type="ECO:0000313" key="5">
    <source>
        <dbReference type="Proteomes" id="UP000799640"/>
    </source>
</evidence>
<keyword evidence="1" id="KW-0862">Zinc</keyword>
<dbReference type="GO" id="GO:0008270">
    <property type="term" value="F:zinc ion binding"/>
    <property type="evidence" value="ECO:0007669"/>
    <property type="project" value="UniProtKB-KW"/>
</dbReference>
<feature type="compositionally biased region" description="Low complexity" evidence="2">
    <location>
        <begin position="404"/>
        <end position="436"/>
    </location>
</feature>
<organism evidence="4 5">
    <name type="scientific">Trichodelitschia bisporula</name>
    <dbReference type="NCBI Taxonomy" id="703511"/>
    <lineage>
        <taxon>Eukaryota</taxon>
        <taxon>Fungi</taxon>
        <taxon>Dikarya</taxon>
        <taxon>Ascomycota</taxon>
        <taxon>Pezizomycotina</taxon>
        <taxon>Dothideomycetes</taxon>
        <taxon>Dothideomycetes incertae sedis</taxon>
        <taxon>Phaeotrichales</taxon>
        <taxon>Phaeotrichaceae</taxon>
        <taxon>Trichodelitschia</taxon>
    </lineage>
</organism>
<evidence type="ECO:0000313" key="4">
    <source>
        <dbReference type="EMBL" id="KAF2400118.1"/>
    </source>
</evidence>
<feature type="compositionally biased region" description="Low complexity" evidence="2">
    <location>
        <begin position="336"/>
        <end position="359"/>
    </location>
</feature>
<dbReference type="SUPFAM" id="SSF57850">
    <property type="entry name" value="RING/U-box"/>
    <property type="match status" value="1"/>
</dbReference>
<evidence type="ECO:0000259" key="3">
    <source>
        <dbReference type="PROSITE" id="PS50089"/>
    </source>
</evidence>
<feature type="domain" description="RING-type" evidence="3">
    <location>
        <begin position="142"/>
        <end position="194"/>
    </location>
</feature>
<feature type="region of interest" description="Disordered" evidence="2">
    <location>
        <begin position="83"/>
        <end position="137"/>
    </location>
</feature>
<feature type="region of interest" description="Disordered" evidence="2">
    <location>
        <begin position="574"/>
        <end position="594"/>
    </location>
</feature>
<keyword evidence="1" id="KW-0863">Zinc-finger</keyword>
<dbReference type="Proteomes" id="UP000799640">
    <property type="component" value="Unassembled WGS sequence"/>
</dbReference>
<proteinExistence type="predicted"/>
<dbReference type="SMART" id="SM00184">
    <property type="entry name" value="RING"/>
    <property type="match status" value="1"/>
</dbReference>
<accession>A0A6G1HVN7</accession>
<dbReference type="PROSITE" id="PS50089">
    <property type="entry name" value="ZF_RING_2"/>
    <property type="match status" value="1"/>
</dbReference>
<dbReference type="PANTHER" id="PTHR21540:SF0">
    <property type="entry name" value="PHD FAMILY PROTEIN"/>
    <property type="match status" value="1"/>
</dbReference>
<dbReference type="GO" id="GO:0061630">
    <property type="term" value="F:ubiquitin protein ligase activity"/>
    <property type="evidence" value="ECO:0007669"/>
    <property type="project" value="InterPro"/>
</dbReference>
<dbReference type="Gene3D" id="3.30.40.10">
    <property type="entry name" value="Zinc/RING finger domain, C3HC4 (zinc finger)"/>
    <property type="match status" value="1"/>
</dbReference>
<feature type="region of interest" description="Disordered" evidence="2">
    <location>
        <begin position="213"/>
        <end position="235"/>
    </location>
</feature>
<evidence type="ECO:0000256" key="1">
    <source>
        <dbReference type="PROSITE-ProRule" id="PRU00175"/>
    </source>
</evidence>
<dbReference type="OrthoDB" id="8062037at2759"/>
<dbReference type="InterPro" id="IPR039903">
    <property type="entry name" value="Zswim2"/>
</dbReference>
<evidence type="ECO:0000256" key="2">
    <source>
        <dbReference type="SAM" id="MobiDB-lite"/>
    </source>
</evidence>
<name>A0A6G1HVN7_9PEZI</name>
<gene>
    <name evidence="4" type="ORF">EJ06DRAFT_47709</name>
</gene>
<feature type="region of interest" description="Disordered" evidence="2">
    <location>
        <begin position="404"/>
        <end position="460"/>
    </location>
</feature>
<feature type="region of interest" description="Disordered" evidence="2">
    <location>
        <begin position="333"/>
        <end position="378"/>
    </location>
</feature>
<reference evidence="4" key="1">
    <citation type="journal article" date="2020" name="Stud. Mycol.">
        <title>101 Dothideomycetes genomes: a test case for predicting lifestyles and emergence of pathogens.</title>
        <authorList>
            <person name="Haridas S."/>
            <person name="Albert R."/>
            <person name="Binder M."/>
            <person name="Bloem J."/>
            <person name="Labutti K."/>
            <person name="Salamov A."/>
            <person name="Andreopoulos B."/>
            <person name="Baker S."/>
            <person name="Barry K."/>
            <person name="Bills G."/>
            <person name="Bluhm B."/>
            <person name="Cannon C."/>
            <person name="Castanera R."/>
            <person name="Culley D."/>
            <person name="Daum C."/>
            <person name="Ezra D."/>
            <person name="Gonzalez J."/>
            <person name="Henrissat B."/>
            <person name="Kuo A."/>
            <person name="Liang C."/>
            <person name="Lipzen A."/>
            <person name="Lutzoni F."/>
            <person name="Magnuson J."/>
            <person name="Mondo S."/>
            <person name="Nolan M."/>
            <person name="Ohm R."/>
            <person name="Pangilinan J."/>
            <person name="Park H.-J."/>
            <person name="Ramirez L."/>
            <person name="Alfaro M."/>
            <person name="Sun H."/>
            <person name="Tritt A."/>
            <person name="Yoshinaga Y."/>
            <person name="Zwiers L.-H."/>
            <person name="Turgeon B."/>
            <person name="Goodwin S."/>
            <person name="Spatafora J."/>
            <person name="Crous P."/>
            <person name="Grigoriev I."/>
        </authorList>
    </citation>
    <scope>NUCLEOTIDE SEQUENCE</scope>
    <source>
        <strain evidence="4">CBS 262.69</strain>
    </source>
</reference>
<sequence>MENQQRGRWPDDLRNPTTSDFAALSRRHMMLDNTDRDLSDQLPLEHFDDFSAHTPWIGSGLDERHRSPLHAHGTPLSYDMLSMPNMSGVPPQTHMPPAPLPLRAANYSSPPLNPNPSRRCANRKNQPPPQPAHRRQPIEGDCPVCWEPYEPEKNEILYCQTTCGHNFHKSCLIEWFTGPHSSNTSNTDKCPMCRSLWDEDQLMWLTCDNGAAGSRASKRPRVSRPRPHIPTRMGRFPHQNARTLTQIRAARAEENRRNLQYSNFGMPPTPVFWQQVQQVEQTEIQQERQQEQQQQQQQVREIPAPFILMAQPHATAHYQIGLAPPFAHMWGPNGFPQLQPAPSSQQSAGPQQWAPGPASSFSDGRYPGEYVPVPPVPSATMSVDVTVSFGPRSSETNIPTDVGAQARQHAQYQVQTQAQTQVQTQTQHQPQPQQQAQRREPATQTVSSDQRPAVQPVEPSVYTPVPVSGHWWSSSVYGASPSEALPHLPSVSGMEAWRHWGPPPSNPDVFHHQPHRMPPGSPFTYQPHMSLPPPYRVPTSPPHTSLQPSPYRHTPVHFPPVNLPSYSFAFRSDLVPSNPNPLANAAPRPEGNGN</sequence>
<dbReference type="Pfam" id="PF13639">
    <property type="entry name" value="zf-RING_2"/>
    <property type="match status" value="1"/>
</dbReference>